<evidence type="ECO:0000313" key="1">
    <source>
        <dbReference type="EMBL" id="KAI8649267.1"/>
    </source>
</evidence>
<comment type="caution">
    <text evidence="1">The sequence shown here is derived from an EMBL/GenBank/DDBJ whole genome shotgun (WGS) entry which is preliminary data.</text>
</comment>
<gene>
    <name evidence="1" type="ORF">NCS57_01463300</name>
</gene>
<keyword evidence="2" id="KW-1185">Reference proteome</keyword>
<protein>
    <submittedName>
        <fullName evidence="1">Aldehyde reductase II</fullName>
    </submittedName>
</protein>
<proteinExistence type="predicted"/>
<organism evidence="1 2">
    <name type="scientific">Fusarium keratoplasticum</name>
    <dbReference type="NCBI Taxonomy" id="1328300"/>
    <lineage>
        <taxon>Eukaryota</taxon>
        <taxon>Fungi</taxon>
        <taxon>Dikarya</taxon>
        <taxon>Ascomycota</taxon>
        <taxon>Pezizomycotina</taxon>
        <taxon>Sordariomycetes</taxon>
        <taxon>Hypocreomycetidae</taxon>
        <taxon>Hypocreales</taxon>
        <taxon>Nectriaceae</taxon>
        <taxon>Fusarium</taxon>
        <taxon>Fusarium solani species complex</taxon>
    </lineage>
</organism>
<evidence type="ECO:0000313" key="2">
    <source>
        <dbReference type="Proteomes" id="UP001065298"/>
    </source>
</evidence>
<sequence length="288" mass="31827">MSPTLENLKPSQIAIPAGELIAVSGANGFMGSHICDQLLHLGYRVRGIVRNKERGAWLVNYFEEKYGPEVFELAQVPDMTVPRSCDDAVSDTFNDQVMALAYSKNLPGGVVGGHTVYAAGKTKAEQELWRWYGETSPEFALNVVIPSPCFGQSLCPAQQGYSAANRVLKMLWDGDDSDDVANAFTAQWFCEVKNVSTLHVGALLLSDVKSERLFAYAARFTINDILSIFRNTSPGKKFRNDVADTKPDRTEVPNKRSGEVLRLISVPRWATLKECLEGLVKQWSGMSD</sequence>
<accession>A0ACC0QF23</accession>
<reference evidence="1" key="1">
    <citation type="submission" date="2022-06" db="EMBL/GenBank/DDBJ databases">
        <title>Fusarium solani species complex genomes reveal bases of compartmentalisation and animal pathogenesis.</title>
        <authorList>
            <person name="Tsai I.J."/>
        </authorList>
    </citation>
    <scope>NUCLEOTIDE SEQUENCE</scope>
    <source>
        <strain evidence="1">Fu6.1</strain>
    </source>
</reference>
<dbReference type="Proteomes" id="UP001065298">
    <property type="component" value="Chromosome 13"/>
</dbReference>
<dbReference type="EMBL" id="CM046515">
    <property type="protein sequence ID" value="KAI8649267.1"/>
    <property type="molecule type" value="Genomic_DNA"/>
</dbReference>
<name>A0ACC0QF23_9HYPO</name>